<dbReference type="AlphaFoldDB" id="V6LT36"/>
<sequence length="91" mass="10442">MNIYFRQRPDSFDEFGKLAYLVMTKVNIAVIEICQHGQAKQALAFLYISFTCPSQGLRCTKQSRTAQSLKLRQMMQISTKTLAEPSTQEYV</sequence>
<organism evidence="1">
    <name type="scientific">Spironucleus salmonicida</name>
    <dbReference type="NCBI Taxonomy" id="348837"/>
    <lineage>
        <taxon>Eukaryota</taxon>
        <taxon>Metamonada</taxon>
        <taxon>Diplomonadida</taxon>
        <taxon>Hexamitidae</taxon>
        <taxon>Hexamitinae</taxon>
        <taxon>Spironucleus</taxon>
    </lineage>
</organism>
<evidence type="ECO:0000313" key="1">
    <source>
        <dbReference type="EMBL" id="EST46856.1"/>
    </source>
</evidence>
<reference evidence="1" key="1">
    <citation type="journal article" date="2014" name="PLoS Genet.">
        <title>The Genome of Spironucleus salmonicida Highlights a Fish Pathogen Adapted to Fluctuating Environments.</title>
        <authorList>
            <person name="Xu F."/>
            <person name="Jerlstrom-Hultqvist J."/>
            <person name="Einarsson E."/>
            <person name="Astvaldsson A."/>
            <person name="Svard S.G."/>
            <person name="Andersson J.O."/>
        </authorList>
    </citation>
    <scope>NUCLEOTIDE SEQUENCE</scope>
</reference>
<proteinExistence type="predicted"/>
<dbReference type="EMBL" id="KI546059">
    <property type="protein sequence ID" value="EST46856.1"/>
    <property type="molecule type" value="Genomic_DNA"/>
</dbReference>
<protein>
    <submittedName>
        <fullName evidence="1">Uncharacterized protein</fullName>
    </submittedName>
</protein>
<name>V6LT36_9EUKA</name>
<gene>
    <name evidence="1" type="ORF">SS50377_13119</name>
</gene>
<accession>V6LT36</accession>